<feature type="compositionally biased region" description="Basic and acidic residues" evidence="1">
    <location>
        <begin position="109"/>
        <end position="123"/>
    </location>
</feature>
<dbReference type="PROSITE" id="PS51257">
    <property type="entry name" value="PROKAR_LIPOPROTEIN"/>
    <property type="match status" value="1"/>
</dbReference>
<gene>
    <name evidence="3" type="ORF">B7P43_G04335</name>
</gene>
<reference evidence="3 4" key="1">
    <citation type="submission" date="2017-12" db="EMBL/GenBank/DDBJ databases">
        <title>Hemimetabolous genomes reveal molecular basis of termite eusociality.</title>
        <authorList>
            <person name="Harrison M.C."/>
            <person name="Jongepier E."/>
            <person name="Robertson H.M."/>
            <person name="Arning N."/>
            <person name="Bitard-Feildel T."/>
            <person name="Chao H."/>
            <person name="Childers C.P."/>
            <person name="Dinh H."/>
            <person name="Doddapaneni H."/>
            <person name="Dugan S."/>
            <person name="Gowin J."/>
            <person name="Greiner C."/>
            <person name="Han Y."/>
            <person name="Hu H."/>
            <person name="Hughes D.S.T."/>
            <person name="Huylmans A.-K."/>
            <person name="Kemena C."/>
            <person name="Kremer L.P.M."/>
            <person name="Lee S.L."/>
            <person name="Lopez-Ezquerra A."/>
            <person name="Mallet L."/>
            <person name="Monroy-Kuhn J.M."/>
            <person name="Moser A."/>
            <person name="Murali S.C."/>
            <person name="Muzny D.M."/>
            <person name="Otani S."/>
            <person name="Piulachs M.-D."/>
            <person name="Poelchau M."/>
            <person name="Qu J."/>
            <person name="Schaub F."/>
            <person name="Wada-Katsumata A."/>
            <person name="Worley K.C."/>
            <person name="Xie Q."/>
            <person name="Ylla G."/>
            <person name="Poulsen M."/>
            <person name="Gibbs R.A."/>
            <person name="Schal C."/>
            <person name="Richards S."/>
            <person name="Belles X."/>
            <person name="Korb J."/>
            <person name="Bornberg-Bauer E."/>
        </authorList>
    </citation>
    <scope>NUCLEOTIDE SEQUENCE [LARGE SCALE GENOMIC DNA]</scope>
    <source>
        <tissue evidence="3">Whole body</tissue>
    </source>
</reference>
<feature type="region of interest" description="Disordered" evidence="1">
    <location>
        <begin position="109"/>
        <end position="129"/>
    </location>
</feature>
<keyword evidence="4" id="KW-1185">Reference proteome</keyword>
<evidence type="ECO:0000256" key="1">
    <source>
        <dbReference type="SAM" id="MobiDB-lite"/>
    </source>
</evidence>
<dbReference type="InParanoid" id="A0A2J7QW75"/>
<feature type="compositionally biased region" description="Polar residues" evidence="1">
    <location>
        <begin position="287"/>
        <end position="308"/>
    </location>
</feature>
<organism evidence="3 4">
    <name type="scientific">Cryptotermes secundus</name>
    <dbReference type="NCBI Taxonomy" id="105785"/>
    <lineage>
        <taxon>Eukaryota</taxon>
        <taxon>Metazoa</taxon>
        <taxon>Ecdysozoa</taxon>
        <taxon>Arthropoda</taxon>
        <taxon>Hexapoda</taxon>
        <taxon>Insecta</taxon>
        <taxon>Pterygota</taxon>
        <taxon>Neoptera</taxon>
        <taxon>Polyneoptera</taxon>
        <taxon>Dictyoptera</taxon>
        <taxon>Blattodea</taxon>
        <taxon>Blattoidea</taxon>
        <taxon>Termitoidae</taxon>
        <taxon>Kalotermitidae</taxon>
        <taxon>Cryptotermitinae</taxon>
        <taxon>Cryptotermes</taxon>
    </lineage>
</organism>
<evidence type="ECO:0000313" key="4">
    <source>
        <dbReference type="Proteomes" id="UP000235965"/>
    </source>
</evidence>
<evidence type="ECO:0008006" key="5">
    <source>
        <dbReference type="Google" id="ProtNLM"/>
    </source>
</evidence>
<feature type="compositionally biased region" description="Polar residues" evidence="1">
    <location>
        <begin position="266"/>
        <end position="277"/>
    </location>
</feature>
<feature type="compositionally biased region" description="Polar residues" evidence="1">
    <location>
        <begin position="316"/>
        <end position="335"/>
    </location>
</feature>
<proteinExistence type="predicted"/>
<comment type="caution">
    <text evidence="3">The sequence shown here is derived from an EMBL/GenBank/DDBJ whole genome shotgun (WGS) entry which is preliminary data.</text>
</comment>
<dbReference type="Proteomes" id="UP000235965">
    <property type="component" value="Unassembled WGS sequence"/>
</dbReference>
<evidence type="ECO:0000313" key="3">
    <source>
        <dbReference type="EMBL" id="PNF32835.1"/>
    </source>
</evidence>
<sequence>MKYHVLSVPFMAAACLVLHAGEAQHLNLSQLSRETRATRIPFIIYVPDNPAPPITPKGLQSTNNRGVTTVEIVRSVEVKLDGSNESNDEVASLDTGDLLFSDTDDKGKDISGLSRERNNKNGKTEASSVLLLTPNDTKNKYQENYRKSESKRIFHKILTDDGLDFNSRILLGNTLVRKSNNEIEDHKYSYFSDPRAADNKNRAIYINQNSSSALNKSRINVKFPPKIFPLKNINSPQNKRKQTSVISNPVSKSQKTFYRSRIGKETNINQNNTPVQKSENENKQNHSEATPTNIPQAQNKKETLQSLTHWDFGKKTPTSSTDVGSYTPNSGQSVSPSANKIANDFVSELPQLLYPVRGILQSLEVTRPKPIRENMIKTSVGPQVVPENAFTKYQRFPIYNSINSIQTPPVLRTVNSIKSTKDYQDIHNGNVIRQQLGTPALPKTHVQDYSYDIRSGNNEETNMRTYSYSSDVIAQNYIPVINVGQQSEQEHGVRNNWQSVYFVPHTALQQQRQQQLPTVFTLQPVATGGATQTVPFIIQQSYPRLYQAAVVSPSSTVPAQNGIVYEGKAVLSSTMHQRYEDILVFTFTMFSPKSV</sequence>
<evidence type="ECO:0000256" key="2">
    <source>
        <dbReference type="SAM" id="SignalP"/>
    </source>
</evidence>
<accession>A0A2J7QW75</accession>
<name>A0A2J7QW75_9NEOP</name>
<feature type="region of interest" description="Disordered" evidence="1">
    <location>
        <begin position="230"/>
        <end position="335"/>
    </location>
</feature>
<feature type="signal peptide" evidence="2">
    <location>
        <begin position="1"/>
        <end position="23"/>
    </location>
</feature>
<dbReference type="EMBL" id="NEVH01009767">
    <property type="protein sequence ID" value="PNF32835.1"/>
    <property type="molecule type" value="Genomic_DNA"/>
</dbReference>
<keyword evidence="2" id="KW-0732">Signal</keyword>
<dbReference type="AlphaFoldDB" id="A0A2J7QW75"/>
<protein>
    <recommendedName>
        <fullName evidence="5">DUF4794 domain-containing protein</fullName>
    </recommendedName>
</protein>
<feature type="chain" id="PRO_5014451164" description="DUF4794 domain-containing protein" evidence="2">
    <location>
        <begin position="24"/>
        <end position="595"/>
    </location>
</feature>
<feature type="compositionally biased region" description="Polar residues" evidence="1">
    <location>
        <begin position="232"/>
        <end position="257"/>
    </location>
</feature>